<gene>
    <name evidence="2" type="ORF">CHARACLAT_033279</name>
</gene>
<evidence type="ECO:0000256" key="1">
    <source>
        <dbReference type="SAM" id="MobiDB-lite"/>
    </source>
</evidence>
<organism evidence="2 3">
    <name type="scientific">Characodon lateralis</name>
    <dbReference type="NCBI Taxonomy" id="208331"/>
    <lineage>
        <taxon>Eukaryota</taxon>
        <taxon>Metazoa</taxon>
        <taxon>Chordata</taxon>
        <taxon>Craniata</taxon>
        <taxon>Vertebrata</taxon>
        <taxon>Euteleostomi</taxon>
        <taxon>Actinopterygii</taxon>
        <taxon>Neopterygii</taxon>
        <taxon>Teleostei</taxon>
        <taxon>Neoteleostei</taxon>
        <taxon>Acanthomorphata</taxon>
        <taxon>Ovalentaria</taxon>
        <taxon>Atherinomorphae</taxon>
        <taxon>Cyprinodontiformes</taxon>
        <taxon>Goodeidae</taxon>
        <taxon>Characodon</taxon>
    </lineage>
</organism>
<dbReference type="Proteomes" id="UP001352852">
    <property type="component" value="Unassembled WGS sequence"/>
</dbReference>
<accession>A0ABU7EYW7</accession>
<dbReference type="EMBL" id="JAHUTJ010072392">
    <property type="protein sequence ID" value="MED6292382.1"/>
    <property type="molecule type" value="Genomic_DNA"/>
</dbReference>
<protein>
    <submittedName>
        <fullName evidence="2">Uncharacterized protein</fullName>
    </submittedName>
</protein>
<feature type="compositionally biased region" description="Basic and acidic residues" evidence="1">
    <location>
        <begin position="83"/>
        <end position="92"/>
    </location>
</feature>
<reference evidence="2 3" key="1">
    <citation type="submission" date="2021-06" db="EMBL/GenBank/DDBJ databases">
        <authorList>
            <person name="Palmer J.M."/>
        </authorList>
    </citation>
    <scope>NUCLEOTIDE SEQUENCE [LARGE SCALE GENOMIC DNA]</scope>
    <source>
        <strain evidence="2 3">CL_MEX2019</strain>
        <tissue evidence="2">Muscle</tissue>
    </source>
</reference>
<proteinExistence type="predicted"/>
<evidence type="ECO:0000313" key="2">
    <source>
        <dbReference type="EMBL" id="MED6292382.1"/>
    </source>
</evidence>
<name>A0ABU7EYW7_9TELE</name>
<evidence type="ECO:0000313" key="3">
    <source>
        <dbReference type="Proteomes" id="UP001352852"/>
    </source>
</evidence>
<feature type="compositionally biased region" description="Low complexity" evidence="1">
    <location>
        <begin position="53"/>
        <end position="72"/>
    </location>
</feature>
<sequence length="105" mass="11918">MLYTHLHSPFTLYTPRSRCQYFACPGTNTLELVSPLPVSRPLKPPVKTKHDTTQTQATPAQTPTSSPDPQQPRFHPKRGPQITKEESKRARQPELFQDKTVPTPQ</sequence>
<feature type="region of interest" description="Disordered" evidence="1">
    <location>
        <begin position="32"/>
        <end position="105"/>
    </location>
</feature>
<comment type="caution">
    <text evidence="2">The sequence shown here is derived from an EMBL/GenBank/DDBJ whole genome shotgun (WGS) entry which is preliminary data.</text>
</comment>
<keyword evidence="3" id="KW-1185">Reference proteome</keyword>